<sequence>MTFSTKLAFALTAIPAVFAATYNVQVGPNGKLVYDPEYVVAAPGDVVNFTFNPKNHTVTQSAFNTPCVPLPGGISSGFNPVTPGMNPLPTFQVHVTDNNPIWIHCEQVNHCPSGMVFAINPPTTGNTLDAFKQLALASNTSGSSIVAATYSPPPPPQWAVATATVTYANSVYTTTYTSYDGTPPPTPAAAPIDHKILVGNNGSLSYDPPSVQAAIGDTVTFEFRAKNHTVTQSTFNNPCVKFTDGQGNPGFSSGFQPVAAGATTFPTFQIKINDTAPIWGYCSQTGHCGAGMVFAINSVERGLNNFAAFQQLAKAINGTSPTAPPSSSSGSNGSGSSGNSDKNSATGGHASKAAMGFMVVIALAFGML</sequence>
<proteinExistence type="predicted"/>
<organism evidence="1 2">
    <name type="scientific">Pluteus cervinus</name>
    <dbReference type="NCBI Taxonomy" id="181527"/>
    <lineage>
        <taxon>Eukaryota</taxon>
        <taxon>Fungi</taxon>
        <taxon>Dikarya</taxon>
        <taxon>Basidiomycota</taxon>
        <taxon>Agaricomycotina</taxon>
        <taxon>Agaricomycetes</taxon>
        <taxon>Agaricomycetidae</taxon>
        <taxon>Agaricales</taxon>
        <taxon>Pluteineae</taxon>
        <taxon>Pluteaceae</taxon>
        <taxon>Pluteus</taxon>
    </lineage>
</organism>
<keyword evidence="2" id="KW-1185">Reference proteome</keyword>
<evidence type="ECO:0000313" key="2">
    <source>
        <dbReference type="Proteomes" id="UP000308600"/>
    </source>
</evidence>
<protein>
    <submittedName>
        <fullName evidence="1">Uncharacterized protein</fullName>
    </submittedName>
</protein>
<reference evidence="1 2" key="1">
    <citation type="journal article" date="2019" name="Nat. Ecol. Evol.">
        <title>Megaphylogeny resolves global patterns of mushroom evolution.</title>
        <authorList>
            <person name="Varga T."/>
            <person name="Krizsan K."/>
            <person name="Foldi C."/>
            <person name="Dima B."/>
            <person name="Sanchez-Garcia M."/>
            <person name="Sanchez-Ramirez S."/>
            <person name="Szollosi G.J."/>
            <person name="Szarkandi J.G."/>
            <person name="Papp V."/>
            <person name="Albert L."/>
            <person name="Andreopoulos W."/>
            <person name="Angelini C."/>
            <person name="Antonin V."/>
            <person name="Barry K.W."/>
            <person name="Bougher N.L."/>
            <person name="Buchanan P."/>
            <person name="Buyck B."/>
            <person name="Bense V."/>
            <person name="Catcheside P."/>
            <person name="Chovatia M."/>
            <person name="Cooper J."/>
            <person name="Damon W."/>
            <person name="Desjardin D."/>
            <person name="Finy P."/>
            <person name="Geml J."/>
            <person name="Haridas S."/>
            <person name="Hughes K."/>
            <person name="Justo A."/>
            <person name="Karasinski D."/>
            <person name="Kautmanova I."/>
            <person name="Kiss B."/>
            <person name="Kocsube S."/>
            <person name="Kotiranta H."/>
            <person name="LaButti K.M."/>
            <person name="Lechner B.E."/>
            <person name="Liimatainen K."/>
            <person name="Lipzen A."/>
            <person name="Lukacs Z."/>
            <person name="Mihaltcheva S."/>
            <person name="Morgado L.N."/>
            <person name="Niskanen T."/>
            <person name="Noordeloos M.E."/>
            <person name="Ohm R.A."/>
            <person name="Ortiz-Santana B."/>
            <person name="Ovrebo C."/>
            <person name="Racz N."/>
            <person name="Riley R."/>
            <person name="Savchenko A."/>
            <person name="Shiryaev A."/>
            <person name="Soop K."/>
            <person name="Spirin V."/>
            <person name="Szebenyi C."/>
            <person name="Tomsovsky M."/>
            <person name="Tulloss R.E."/>
            <person name="Uehling J."/>
            <person name="Grigoriev I.V."/>
            <person name="Vagvolgyi C."/>
            <person name="Papp T."/>
            <person name="Martin F.M."/>
            <person name="Miettinen O."/>
            <person name="Hibbett D.S."/>
            <person name="Nagy L.G."/>
        </authorList>
    </citation>
    <scope>NUCLEOTIDE SEQUENCE [LARGE SCALE GENOMIC DNA]</scope>
    <source>
        <strain evidence="1 2">NL-1719</strain>
    </source>
</reference>
<evidence type="ECO:0000313" key="1">
    <source>
        <dbReference type="EMBL" id="TFK63702.1"/>
    </source>
</evidence>
<name>A0ACD3ADN6_9AGAR</name>
<gene>
    <name evidence="1" type="ORF">BDN72DRAFT_847335</name>
</gene>
<dbReference type="Proteomes" id="UP000308600">
    <property type="component" value="Unassembled WGS sequence"/>
</dbReference>
<accession>A0ACD3ADN6</accession>
<dbReference type="EMBL" id="ML208509">
    <property type="protein sequence ID" value="TFK63702.1"/>
    <property type="molecule type" value="Genomic_DNA"/>
</dbReference>